<keyword evidence="2" id="KW-1185">Reference proteome</keyword>
<protein>
    <submittedName>
        <fullName evidence="1">Uncharacterized protein</fullName>
    </submittedName>
</protein>
<accession>A0ACC2VWQ1</accession>
<reference evidence="1" key="1">
    <citation type="submission" date="2023-04" db="EMBL/GenBank/DDBJ databases">
        <title>Draft Genome sequencing of Naganishia species isolated from polar environments using Oxford Nanopore Technology.</title>
        <authorList>
            <person name="Leo P."/>
            <person name="Venkateswaran K."/>
        </authorList>
    </citation>
    <scope>NUCLEOTIDE SEQUENCE</scope>
    <source>
        <strain evidence="1">MNA-CCFEE 5423</strain>
    </source>
</reference>
<gene>
    <name evidence="1" type="ORF">QFC21_002348</name>
</gene>
<name>A0ACC2VWQ1_9TREE</name>
<organism evidence="1 2">
    <name type="scientific">Naganishia friedmannii</name>
    <dbReference type="NCBI Taxonomy" id="89922"/>
    <lineage>
        <taxon>Eukaryota</taxon>
        <taxon>Fungi</taxon>
        <taxon>Dikarya</taxon>
        <taxon>Basidiomycota</taxon>
        <taxon>Agaricomycotina</taxon>
        <taxon>Tremellomycetes</taxon>
        <taxon>Filobasidiales</taxon>
        <taxon>Filobasidiaceae</taxon>
        <taxon>Naganishia</taxon>
    </lineage>
</organism>
<evidence type="ECO:0000313" key="1">
    <source>
        <dbReference type="EMBL" id="KAJ9103885.1"/>
    </source>
</evidence>
<comment type="caution">
    <text evidence="1">The sequence shown here is derived from an EMBL/GenBank/DDBJ whole genome shotgun (WGS) entry which is preliminary data.</text>
</comment>
<dbReference type="EMBL" id="JASBWT010000006">
    <property type="protein sequence ID" value="KAJ9103885.1"/>
    <property type="molecule type" value="Genomic_DNA"/>
</dbReference>
<proteinExistence type="predicted"/>
<evidence type="ECO:0000313" key="2">
    <source>
        <dbReference type="Proteomes" id="UP001227268"/>
    </source>
</evidence>
<sequence>MRGLVSVVLMLAAVAPSTLAALLAVDYGAEWTKASLVKPGIPFDVLLDRDSKRKMMSTVGWKKDERLFGGDAAAVAARFPEAHYPYVKPLLAGTTVPNNTIYPSQPYLSTDNGRLVFRHPNAPAAAHNIDRAAETTWTPEEILAQQLAYVKGLASAAANEDVKDLFMTVPSYFTQAQRRALKDAAEVAGLSLTGIISEAGAVGLNYAMTRNFPTKEYHMIYDSGAMKTTATILSFETKELPIESPLLTGKSKKTFKPKMTNTTIVEVVAFDSEQELGGAILDERLREVLIEEFLAQDGNSREDIRHDSRALRKLWREASKLKQVLSANNEASASVESLINDIDFRTRVSRTKFEEVCADQASRFSKPIVYALRSAGMTQNLLLKASTLLQDQLDSVIFFGGNTRVPMVQAAVRTIVGDDKIAQNVNTDEAAVLGAAFYGASQGRAFQSKLKMKLLEKSPYEIGYQSGKEHGVVFPAWEVAERQSLSFKPTDDITVDFQYTGANIPSPAEISRLEIHGIHQAVANLTKDEVEESNVSVNVKLDSRGILHTANAVLTYVTKPEAPSVAGKLKGLFGGNKDKTQGEDVEQVGDKTEEELALDQPKEKKIGLRFTEHATGIKPMSAEERRNAKKRLAAINAVEMSAIERGEAINHLEGYLYRVKSMLGADAPNKALQDFSSSHEKTALAKTVEEAFEWMAEHIDAAETTVLRKKREAIEAMEKPIIRRFQEFSGRNRAIDDFQKAIVAGRAWFDEASKNMTEAISLGNLTRWTHEELDGVKTMLQEYEAWAKEKMAAQKAVGEAMHVDPVLLNADLDSRGKALQSHVLGLQKKPMPKPPKSKKAATATSTSLGSEQTGKESEEYLEADTVRTAENPEPTQVQAHEEL</sequence>
<dbReference type="Proteomes" id="UP001227268">
    <property type="component" value="Unassembled WGS sequence"/>
</dbReference>